<dbReference type="Pfam" id="PF10136">
    <property type="entry name" value="SpecificRecomb"/>
    <property type="match status" value="1"/>
</dbReference>
<organism evidence="2 3">
    <name type="scientific">Mesoterricola sediminis</name>
    <dbReference type="NCBI Taxonomy" id="2927980"/>
    <lineage>
        <taxon>Bacteria</taxon>
        <taxon>Pseudomonadati</taxon>
        <taxon>Acidobacteriota</taxon>
        <taxon>Holophagae</taxon>
        <taxon>Holophagales</taxon>
        <taxon>Holophagaceae</taxon>
        <taxon>Mesoterricola</taxon>
    </lineage>
</organism>
<feature type="transmembrane region" description="Helical" evidence="1">
    <location>
        <begin position="560"/>
        <end position="583"/>
    </location>
</feature>
<proteinExistence type="predicted"/>
<feature type="transmembrane region" description="Helical" evidence="1">
    <location>
        <begin position="398"/>
        <end position="419"/>
    </location>
</feature>
<name>A0AA48GY46_9BACT</name>
<feature type="transmembrane region" description="Helical" evidence="1">
    <location>
        <begin position="510"/>
        <end position="532"/>
    </location>
</feature>
<keyword evidence="1" id="KW-1133">Transmembrane helix</keyword>
<dbReference type="AlphaFoldDB" id="A0AA48GY46"/>
<dbReference type="EMBL" id="AP027081">
    <property type="protein sequence ID" value="BDU77755.1"/>
    <property type="molecule type" value="Genomic_DNA"/>
</dbReference>
<feature type="transmembrane region" description="Helical" evidence="1">
    <location>
        <begin position="448"/>
        <end position="469"/>
    </location>
</feature>
<reference evidence="2" key="1">
    <citation type="journal article" date="2023" name="Int. J. Syst. Evol. Microbiol.">
        <title>Mesoterricola silvestris gen. nov., sp. nov., Mesoterricola sediminis sp. nov., Geothrix oryzae sp. nov., Geothrix edaphica sp. nov., Geothrix rubra sp. nov., and Geothrix limicola sp. nov., six novel members of Acidobacteriota isolated from soils.</title>
        <authorList>
            <person name="Itoh H."/>
            <person name="Sugisawa Y."/>
            <person name="Mise K."/>
            <person name="Xu Z."/>
            <person name="Kuniyasu M."/>
            <person name="Ushijima N."/>
            <person name="Kawano K."/>
            <person name="Kobayashi E."/>
            <person name="Shiratori Y."/>
            <person name="Masuda Y."/>
            <person name="Senoo K."/>
        </authorList>
    </citation>
    <scope>NUCLEOTIDE SEQUENCE</scope>
    <source>
        <strain evidence="2">W786</strain>
    </source>
</reference>
<keyword evidence="1" id="KW-0472">Membrane</keyword>
<dbReference type="Proteomes" id="UP001228113">
    <property type="component" value="Chromosome"/>
</dbReference>
<feature type="transmembrane region" description="Helical" evidence="1">
    <location>
        <begin position="309"/>
        <end position="329"/>
    </location>
</feature>
<evidence type="ECO:0000256" key="1">
    <source>
        <dbReference type="SAM" id="Phobius"/>
    </source>
</evidence>
<dbReference type="RefSeq" id="WP_316410406.1">
    <property type="nucleotide sequence ID" value="NZ_AP027081.1"/>
</dbReference>
<protein>
    <submittedName>
        <fullName evidence="2">Membrane protein</fullName>
    </submittedName>
</protein>
<accession>A0AA48GY46</accession>
<sequence length="619" mass="67011">MTSILLKKVLAAPGSDEAWFEGLLRWVLEASPRGGPDSPRSRRLEELRSHLEDHPMADTWRARIRQVWTHTSAVGLLADAGLPVHGAFLREALERVLDGMVPSLDEAGDLSALLHRLPLDERDGDWIEGLPRDRGPWRELLAVPGPALWDAVQLLAHRAAALGLSRDLLGLGPRDRELDSPFARLPEAAADLREGRDPGWEGLLGACAARMAAGLAHMETHGISTELVYRLDLLEATMTRMARLAALGRGDLDGQAFAAELVRQKARNRRLGSLVRESVRLMARKVVEHAGQTGEHYIALTRSEWARTFVSAGGGGIVTAFTAFFKYAIPGLGMAPLPAGVAFAANYAASFITMQFAHLTLASKQPAMTAATLAGALEEAHALSRLREMAAGITRSQVMATLGNVLVTLPVTAGMALAWRWATGRPWVDPATAAHSLHGMHPFLSWTIPYAILTGVMLWMASLASGWAANWSAYRRLPEALAAHRRLRAVLGAEAAARVGDLTRRHFGGVVGYLVLGFLLGFLPVAAAFAGIHLEVRHVTLNAASLALCAVQDAPPWRDIAWGLAGVAVIGVCNFGVSFYLALRTAMRARGIAGKVRLLPVIWRQFLREPWFFLGPPRG</sequence>
<evidence type="ECO:0000313" key="3">
    <source>
        <dbReference type="Proteomes" id="UP001228113"/>
    </source>
</evidence>
<feature type="transmembrane region" description="Helical" evidence="1">
    <location>
        <begin position="341"/>
        <end position="361"/>
    </location>
</feature>
<evidence type="ECO:0000313" key="2">
    <source>
        <dbReference type="EMBL" id="BDU77755.1"/>
    </source>
</evidence>
<keyword evidence="1" id="KW-0812">Transmembrane</keyword>
<gene>
    <name evidence="2" type="ORF">METESE_27130</name>
</gene>
<dbReference type="InterPro" id="IPR011385">
    <property type="entry name" value="Site-sp_rcmbase"/>
</dbReference>
<dbReference type="KEGG" id="msea:METESE_27130"/>
<keyword evidence="3" id="KW-1185">Reference proteome</keyword>